<accession>A0AAF3FN61</accession>
<feature type="compositionally biased region" description="Basic and acidic residues" evidence="1">
    <location>
        <begin position="62"/>
        <end position="75"/>
    </location>
</feature>
<feature type="compositionally biased region" description="Basic and acidic residues" evidence="1">
    <location>
        <begin position="83"/>
        <end position="97"/>
    </location>
</feature>
<evidence type="ECO:0000313" key="2">
    <source>
        <dbReference type="Proteomes" id="UP000887575"/>
    </source>
</evidence>
<protein>
    <submittedName>
        <fullName evidence="3">Uncharacterized protein</fullName>
    </submittedName>
</protein>
<organism evidence="2 3">
    <name type="scientific">Mesorhabditis belari</name>
    <dbReference type="NCBI Taxonomy" id="2138241"/>
    <lineage>
        <taxon>Eukaryota</taxon>
        <taxon>Metazoa</taxon>
        <taxon>Ecdysozoa</taxon>
        <taxon>Nematoda</taxon>
        <taxon>Chromadorea</taxon>
        <taxon>Rhabditida</taxon>
        <taxon>Rhabditina</taxon>
        <taxon>Rhabditomorpha</taxon>
        <taxon>Rhabditoidea</taxon>
        <taxon>Rhabditidae</taxon>
        <taxon>Mesorhabditinae</taxon>
        <taxon>Mesorhabditis</taxon>
    </lineage>
</organism>
<reference evidence="3" key="1">
    <citation type="submission" date="2024-02" db="UniProtKB">
        <authorList>
            <consortium name="WormBaseParasite"/>
        </authorList>
    </citation>
    <scope>IDENTIFICATION</scope>
</reference>
<feature type="region of interest" description="Disordered" evidence="1">
    <location>
        <begin position="56"/>
        <end position="97"/>
    </location>
</feature>
<proteinExistence type="predicted"/>
<evidence type="ECO:0000256" key="1">
    <source>
        <dbReference type="SAM" id="MobiDB-lite"/>
    </source>
</evidence>
<sequence>MMSFKELSLNSKIDLINSLIDKTAQQLSDSMCRLRVNEDGNQFSPMTENLIHQNRYGCTDLPGERSRRTSIRSDDTDNQASSLERDPSSDVTLRSERKTEELITASYDVNSVHKTPSDAKESVDTLSSASSSCEARSWNLPTFSNQNSNFSLKDPTTVSYDVIPKVTTLAEKSRSSKAKTPTDKELEMLEKRIEKKRTGILSAHRRGEIKGRGII</sequence>
<dbReference type="Proteomes" id="UP000887575">
    <property type="component" value="Unassembled WGS sequence"/>
</dbReference>
<evidence type="ECO:0000313" key="3">
    <source>
        <dbReference type="WBParaSite" id="MBELARI_LOCUS8094"/>
    </source>
</evidence>
<keyword evidence="2" id="KW-1185">Reference proteome</keyword>
<dbReference type="WBParaSite" id="MBELARI_LOCUS8094">
    <property type="protein sequence ID" value="MBELARI_LOCUS8094"/>
    <property type="gene ID" value="MBELARI_LOCUS8094"/>
</dbReference>
<name>A0AAF3FN61_9BILA</name>
<dbReference type="AlphaFoldDB" id="A0AAF3FN61"/>